<keyword evidence="2" id="KW-0472">Membrane</keyword>
<evidence type="ECO:0000256" key="1">
    <source>
        <dbReference type="SAM" id="MobiDB-lite"/>
    </source>
</evidence>
<dbReference type="Proteomes" id="UP000271974">
    <property type="component" value="Unassembled WGS sequence"/>
</dbReference>
<name>A0A433T5T7_ELYCH</name>
<keyword evidence="4" id="KW-1185">Reference proteome</keyword>
<protein>
    <submittedName>
        <fullName evidence="3">Uncharacterized protein</fullName>
    </submittedName>
</protein>
<feature type="non-terminal residue" evidence="3">
    <location>
        <position position="1"/>
    </location>
</feature>
<gene>
    <name evidence="3" type="ORF">EGW08_015328</name>
</gene>
<comment type="caution">
    <text evidence="3">The sequence shown here is derived from an EMBL/GenBank/DDBJ whole genome shotgun (WGS) entry which is preliminary data.</text>
</comment>
<feature type="compositionally biased region" description="Polar residues" evidence="1">
    <location>
        <begin position="402"/>
        <end position="426"/>
    </location>
</feature>
<reference evidence="3 4" key="1">
    <citation type="submission" date="2019-01" db="EMBL/GenBank/DDBJ databases">
        <title>A draft genome assembly of the solar-powered sea slug Elysia chlorotica.</title>
        <authorList>
            <person name="Cai H."/>
            <person name="Li Q."/>
            <person name="Fang X."/>
            <person name="Li J."/>
            <person name="Curtis N.E."/>
            <person name="Altenburger A."/>
            <person name="Shibata T."/>
            <person name="Feng M."/>
            <person name="Maeda T."/>
            <person name="Schwartz J.A."/>
            <person name="Shigenobu S."/>
            <person name="Lundholm N."/>
            <person name="Nishiyama T."/>
            <person name="Yang H."/>
            <person name="Hasebe M."/>
            <person name="Li S."/>
            <person name="Pierce S.K."/>
            <person name="Wang J."/>
        </authorList>
    </citation>
    <scope>NUCLEOTIDE SEQUENCE [LARGE SCALE GENOMIC DNA]</scope>
    <source>
        <strain evidence="3">EC2010</strain>
        <tissue evidence="3">Whole organism of an adult</tissue>
    </source>
</reference>
<feature type="region of interest" description="Disordered" evidence="1">
    <location>
        <begin position="145"/>
        <end position="176"/>
    </location>
</feature>
<dbReference type="AlphaFoldDB" id="A0A433T5T7"/>
<feature type="transmembrane region" description="Helical" evidence="2">
    <location>
        <begin position="200"/>
        <end position="225"/>
    </location>
</feature>
<keyword evidence="2" id="KW-1133">Transmembrane helix</keyword>
<feature type="compositionally biased region" description="Polar residues" evidence="1">
    <location>
        <begin position="510"/>
        <end position="535"/>
    </location>
</feature>
<dbReference type="EMBL" id="RQTK01000624">
    <property type="protein sequence ID" value="RUS76925.1"/>
    <property type="molecule type" value="Genomic_DNA"/>
</dbReference>
<feature type="region of interest" description="Disordered" evidence="1">
    <location>
        <begin position="510"/>
        <end position="568"/>
    </location>
</feature>
<feature type="transmembrane region" description="Helical" evidence="2">
    <location>
        <begin position="264"/>
        <end position="282"/>
    </location>
</feature>
<feature type="region of interest" description="Disordered" evidence="1">
    <location>
        <begin position="402"/>
        <end position="428"/>
    </location>
</feature>
<organism evidence="3 4">
    <name type="scientific">Elysia chlorotica</name>
    <name type="common">Eastern emerald elysia</name>
    <name type="synonym">Sea slug</name>
    <dbReference type="NCBI Taxonomy" id="188477"/>
    <lineage>
        <taxon>Eukaryota</taxon>
        <taxon>Metazoa</taxon>
        <taxon>Spiralia</taxon>
        <taxon>Lophotrochozoa</taxon>
        <taxon>Mollusca</taxon>
        <taxon>Gastropoda</taxon>
        <taxon>Heterobranchia</taxon>
        <taxon>Euthyneura</taxon>
        <taxon>Panpulmonata</taxon>
        <taxon>Sacoglossa</taxon>
        <taxon>Placobranchoidea</taxon>
        <taxon>Plakobranchidae</taxon>
        <taxon>Elysia</taxon>
    </lineage>
</organism>
<feature type="transmembrane region" description="Helical" evidence="2">
    <location>
        <begin position="694"/>
        <end position="721"/>
    </location>
</feature>
<dbReference type="OrthoDB" id="10545046at2759"/>
<evidence type="ECO:0000313" key="4">
    <source>
        <dbReference type="Proteomes" id="UP000271974"/>
    </source>
</evidence>
<feature type="transmembrane region" description="Helical" evidence="2">
    <location>
        <begin position="645"/>
        <end position="670"/>
    </location>
</feature>
<proteinExistence type="predicted"/>
<feature type="transmembrane region" description="Helical" evidence="2">
    <location>
        <begin position="16"/>
        <end position="44"/>
    </location>
</feature>
<sequence>ANSTDFDLNGSIVKVWAYRGLSCIGLGGLAFTFALMAMLAAILARIQKTRQRSRSRQPRPTRLSFRDSVTLILLCGQPANFALGVVSAWFGAKTIQNFLNTDECAILVQVGVASQWNITLSTPIITFYYALILADLNPVSRAANGNRGGGARAGPARQNGNPGQQTAVGGRAEGTNEQPRWRLRHGKLTALKMPDCYKWWAGDLGVVALVVIVYSLTLTFTYYSLTGVWSETRLNVSIDRVMTPGSFCSRFFAFPEKFPRRETGAVLLLSVAFSAIATLALSRELERKWKRRHAVGAVTPGASDSPQLRHLRSFTRPPDEGAHFHHYAGQARLPAPYEPGDGGFGFVGQYNNQAAAEMAFLPAPQEPGDGGYGYIGLYDHQAAAAERSRLFQLAAAHNVSLPQRSAGGSDSVQGDNTSLVSGSTPGPWSDSEFYDAERTRHIAQSPPPPVNRIRENARDPLQLHSPASLEHGTSYRVSLPRSRNLSPEFTMSNQNQQNNLQSNNCVANSYDQLQTTPPLGLTNNGFQPPTNQNARTDWPEVNPRVVPAQSISSGEASGPIPGTPTNEDMRVERDLNSLWERLQRIRLVSLIFPHRQTGANRKRFNHTKVEHVRGDILPPNMTTSTRRNSITTQTFTMALTMPEIVTFYVVCMSAVLYVMAYSTIAVYLLLTDGGVGVMSPDIRYRFLDNTFEPYLAILLTKASLDSLFCFAAIVSISPMFITR</sequence>
<evidence type="ECO:0000313" key="3">
    <source>
        <dbReference type="EMBL" id="RUS76925.1"/>
    </source>
</evidence>
<keyword evidence="2" id="KW-0812">Transmembrane</keyword>
<accession>A0A433T5T7</accession>
<evidence type="ECO:0000256" key="2">
    <source>
        <dbReference type="SAM" id="Phobius"/>
    </source>
</evidence>